<accession>A0A3M6QU84</accession>
<dbReference type="Proteomes" id="UP000278006">
    <property type="component" value="Unassembled WGS sequence"/>
</dbReference>
<proteinExistence type="predicted"/>
<sequence>MNELQGQTVVAALDAGTYYHHRTFHTPELRRCIDHVIYLRELDEQAIADCDVLIVSCTSPLEMLVAQRDLFARFLASGRTLVAMGANSAHRWLDGVQWVESAVNFWWWKEPGTDSGLRLCVPDHSLFQYITLADATWHQHGAFVPPPGAVSLIDKQGVGSVLYEDAVSTPGRLIVTSLDPMYHHGSHFMPATTRFLRGFLPWLKGLPPPR</sequence>
<gene>
    <name evidence="1" type="ORF">D8I35_08345</name>
</gene>
<evidence type="ECO:0000313" key="1">
    <source>
        <dbReference type="EMBL" id="RMX06523.1"/>
    </source>
</evidence>
<dbReference type="RefSeq" id="WP_122227970.1">
    <property type="nucleotide sequence ID" value="NZ_RDQO01000002.1"/>
</dbReference>
<dbReference type="AlphaFoldDB" id="A0A3M6QU84"/>
<name>A0A3M6QU84_9BURK</name>
<evidence type="ECO:0008006" key="3">
    <source>
        <dbReference type="Google" id="ProtNLM"/>
    </source>
</evidence>
<comment type="caution">
    <text evidence="1">The sequence shown here is derived from an EMBL/GenBank/DDBJ whole genome shotgun (WGS) entry which is preliminary data.</text>
</comment>
<dbReference type="EMBL" id="RDQO01000002">
    <property type="protein sequence ID" value="RMX06523.1"/>
    <property type="molecule type" value="Genomic_DNA"/>
</dbReference>
<reference evidence="1 2" key="1">
    <citation type="submission" date="2018-10" db="EMBL/GenBank/DDBJ databases">
        <title>Draft genome of Cortibacter populi DSM10536.</title>
        <authorList>
            <person name="Bernier A.-M."/>
            <person name="Bernard K."/>
        </authorList>
    </citation>
    <scope>NUCLEOTIDE SEQUENCE [LARGE SCALE GENOMIC DNA]</scope>
    <source>
        <strain evidence="1 2">DSM 105136</strain>
    </source>
</reference>
<protein>
    <recommendedName>
        <fullName evidence="3">Glutamine amidotransferase domain-containing protein</fullName>
    </recommendedName>
</protein>
<dbReference type="OrthoDB" id="7343943at2"/>
<evidence type="ECO:0000313" key="2">
    <source>
        <dbReference type="Proteomes" id="UP000278006"/>
    </source>
</evidence>
<organism evidence="1 2">
    <name type="scientific">Corticibacter populi</name>
    <dbReference type="NCBI Taxonomy" id="1550736"/>
    <lineage>
        <taxon>Bacteria</taxon>
        <taxon>Pseudomonadati</taxon>
        <taxon>Pseudomonadota</taxon>
        <taxon>Betaproteobacteria</taxon>
        <taxon>Burkholderiales</taxon>
        <taxon>Comamonadaceae</taxon>
        <taxon>Corticibacter</taxon>
    </lineage>
</organism>
<keyword evidence="2" id="KW-1185">Reference proteome</keyword>